<evidence type="ECO:0000256" key="10">
    <source>
        <dbReference type="PROSITE-ProRule" id="PRU10141"/>
    </source>
</evidence>
<dbReference type="GO" id="GO:0005634">
    <property type="term" value="C:nucleus"/>
    <property type="evidence" value="ECO:0007669"/>
    <property type="project" value="TreeGrafter"/>
</dbReference>
<dbReference type="OrthoDB" id="1732493at2759"/>
<dbReference type="FunFam" id="1.10.510.10:FF:000611">
    <property type="entry name" value="CMGC family protein kinase"/>
    <property type="match status" value="1"/>
</dbReference>
<evidence type="ECO:0000256" key="5">
    <source>
        <dbReference type="ARBA" id="ARBA00022741"/>
    </source>
</evidence>
<dbReference type="InterPro" id="IPR050108">
    <property type="entry name" value="CDK"/>
</dbReference>
<dbReference type="FunFam" id="3.30.200.20:FF:000375">
    <property type="entry name" value="Cell division related protein kinase 2"/>
    <property type="match status" value="1"/>
</dbReference>
<name>E4WXU1_OIKDI</name>
<evidence type="ECO:0000259" key="12">
    <source>
        <dbReference type="PROSITE" id="PS50011"/>
    </source>
</evidence>
<dbReference type="EMBL" id="FN653018">
    <property type="protein sequence ID" value="CBY22185.1"/>
    <property type="molecule type" value="Genomic_DNA"/>
</dbReference>
<dbReference type="PROSITE" id="PS00108">
    <property type="entry name" value="PROTEIN_KINASE_ST"/>
    <property type="match status" value="1"/>
</dbReference>
<keyword evidence="14" id="KW-1185">Reference proteome</keyword>
<evidence type="ECO:0000313" key="14">
    <source>
        <dbReference type="Proteomes" id="UP000001307"/>
    </source>
</evidence>
<gene>
    <name evidence="13" type="ORF">GSOID_T00011734001</name>
</gene>
<evidence type="ECO:0000256" key="4">
    <source>
        <dbReference type="ARBA" id="ARBA00022679"/>
    </source>
</evidence>
<evidence type="ECO:0000256" key="8">
    <source>
        <dbReference type="ARBA" id="ARBA00047811"/>
    </source>
</evidence>
<dbReference type="EC" id="2.7.11.22" evidence="2"/>
<keyword evidence="3 11" id="KW-0723">Serine/threonine-protein kinase</keyword>
<comment type="catalytic activity">
    <reaction evidence="8">
        <text>L-threonyl-[protein] + ATP = O-phospho-L-threonyl-[protein] + ADP + H(+)</text>
        <dbReference type="Rhea" id="RHEA:46608"/>
        <dbReference type="Rhea" id="RHEA-COMP:11060"/>
        <dbReference type="Rhea" id="RHEA-COMP:11605"/>
        <dbReference type="ChEBI" id="CHEBI:15378"/>
        <dbReference type="ChEBI" id="CHEBI:30013"/>
        <dbReference type="ChEBI" id="CHEBI:30616"/>
        <dbReference type="ChEBI" id="CHEBI:61977"/>
        <dbReference type="ChEBI" id="CHEBI:456216"/>
        <dbReference type="EC" id="2.7.11.22"/>
    </reaction>
</comment>
<dbReference type="InterPro" id="IPR011009">
    <property type="entry name" value="Kinase-like_dom_sf"/>
</dbReference>
<feature type="binding site" evidence="10">
    <location>
        <position position="67"/>
    </location>
    <ligand>
        <name>ATP</name>
        <dbReference type="ChEBI" id="CHEBI:30616"/>
    </ligand>
</feature>
<keyword evidence="5 10" id="KW-0547">Nucleotide-binding</keyword>
<dbReference type="InterPro" id="IPR017441">
    <property type="entry name" value="Protein_kinase_ATP_BS"/>
</dbReference>
<dbReference type="SMART" id="SM00220">
    <property type="entry name" value="S_TKc"/>
    <property type="match status" value="1"/>
</dbReference>
<keyword evidence="6" id="KW-0418">Kinase</keyword>
<evidence type="ECO:0000256" key="3">
    <source>
        <dbReference type="ARBA" id="ARBA00022527"/>
    </source>
</evidence>
<dbReference type="SUPFAM" id="SSF56112">
    <property type="entry name" value="Protein kinase-like (PK-like)"/>
    <property type="match status" value="1"/>
</dbReference>
<evidence type="ECO:0000256" key="11">
    <source>
        <dbReference type="RuleBase" id="RU000304"/>
    </source>
</evidence>
<dbReference type="Proteomes" id="UP000001307">
    <property type="component" value="Unassembled WGS sequence"/>
</dbReference>
<protein>
    <recommendedName>
        <fullName evidence="2">cyclin-dependent kinase</fullName>
        <ecNumber evidence="2">2.7.11.22</ecNumber>
    </recommendedName>
</protein>
<dbReference type="GO" id="GO:0005524">
    <property type="term" value="F:ATP binding"/>
    <property type="evidence" value="ECO:0007669"/>
    <property type="project" value="UniProtKB-UniRule"/>
</dbReference>
<dbReference type="PROSITE" id="PS00107">
    <property type="entry name" value="PROTEIN_KINASE_ATP"/>
    <property type="match status" value="1"/>
</dbReference>
<dbReference type="GO" id="GO:0004693">
    <property type="term" value="F:cyclin-dependent protein serine/threonine kinase activity"/>
    <property type="evidence" value="ECO:0007669"/>
    <property type="project" value="UniProtKB-EC"/>
</dbReference>
<evidence type="ECO:0000313" key="13">
    <source>
        <dbReference type="EMBL" id="CBY22185.1"/>
    </source>
</evidence>
<evidence type="ECO:0000256" key="9">
    <source>
        <dbReference type="ARBA" id="ARBA00048367"/>
    </source>
</evidence>
<dbReference type="InParanoid" id="E4WXU1"/>
<proteinExistence type="inferred from homology"/>
<dbReference type="InterPro" id="IPR000719">
    <property type="entry name" value="Prot_kinase_dom"/>
</dbReference>
<evidence type="ECO:0000256" key="7">
    <source>
        <dbReference type="ARBA" id="ARBA00022840"/>
    </source>
</evidence>
<dbReference type="Pfam" id="PF00069">
    <property type="entry name" value="Pkinase"/>
    <property type="match status" value="1"/>
</dbReference>
<comment type="catalytic activity">
    <reaction evidence="9">
        <text>L-seryl-[protein] + ATP = O-phospho-L-seryl-[protein] + ADP + H(+)</text>
        <dbReference type="Rhea" id="RHEA:17989"/>
        <dbReference type="Rhea" id="RHEA-COMP:9863"/>
        <dbReference type="Rhea" id="RHEA-COMP:11604"/>
        <dbReference type="ChEBI" id="CHEBI:15378"/>
        <dbReference type="ChEBI" id="CHEBI:29999"/>
        <dbReference type="ChEBI" id="CHEBI:30616"/>
        <dbReference type="ChEBI" id="CHEBI:83421"/>
        <dbReference type="ChEBI" id="CHEBI:456216"/>
        <dbReference type="EC" id="2.7.11.22"/>
    </reaction>
</comment>
<reference evidence="13" key="1">
    <citation type="journal article" date="2010" name="Science">
        <title>Plasticity of animal genome architecture unmasked by rapid evolution of a pelagic tunicate.</title>
        <authorList>
            <person name="Denoeud F."/>
            <person name="Henriet S."/>
            <person name="Mungpakdee S."/>
            <person name="Aury J.M."/>
            <person name="Da Silva C."/>
            <person name="Brinkmann H."/>
            <person name="Mikhaleva J."/>
            <person name="Olsen L.C."/>
            <person name="Jubin C."/>
            <person name="Canestro C."/>
            <person name="Bouquet J.M."/>
            <person name="Danks G."/>
            <person name="Poulain J."/>
            <person name="Campsteijn C."/>
            <person name="Adamski M."/>
            <person name="Cross I."/>
            <person name="Yadetie F."/>
            <person name="Muffato M."/>
            <person name="Louis A."/>
            <person name="Butcher S."/>
            <person name="Tsagkogeorga G."/>
            <person name="Konrad A."/>
            <person name="Singh S."/>
            <person name="Jensen M.F."/>
            <person name="Cong E.H."/>
            <person name="Eikeseth-Otteraa H."/>
            <person name="Noel B."/>
            <person name="Anthouard V."/>
            <person name="Porcel B.M."/>
            <person name="Kachouri-Lafond R."/>
            <person name="Nishino A."/>
            <person name="Ugolini M."/>
            <person name="Chourrout P."/>
            <person name="Nishida H."/>
            <person name="Aasland R."/>
            <person name="Huzurbazar S."/>
            <person name="Westhof E."/>
            <person name="Delsuc F."/>
            <person name="Lehrach H."/>
            <person name="Reinhardt R."/>
            <person name="Weissenbach J."/>
            <person name="Roy S.W."/>
            <person name="Artiguenave F."/>
            <person name="Postlethwait J.H."/>
            <person name="Manak J.R."/>
            <person name="Thompson E.M."/>
            <person name="Jaillon O."/>
            <person name="Du Pasquier L."/>
            <person name="Boudinot P."/>
            <person name="Liberles D.A."/>
            <person name="Volff J.N."/>
            <person name="Philippe H."/>
            <person name="Lenhard B."/>
            <person name="Roest Crollius H."/>
            <person name="Wincker P."/>
            <person name="Chourrout D."/>
        </authorList>
    </citation>
    <scope>NUCLEOTIDE SEQUENCE [LARGE SCALE GENOMIC DNA]</scope>
</reference>
<dbReference type="PROSITE" id="PS50011">
    <property type="entry name" value="PROTEIN_KINASE_DOM"/>
    <property type="match status" value="1"/>
</dbReference>
<accession>E4WXU1</accession>
<organism evidence="13">
    <name type="scientific">Oikopleura dioica</name>
    <name type="common">Tunicate</name>
    <dbReference type="NCBI Taxonomy" id="34765"/>
    <lineage>
        <taxon>Eukaryota</taxon>
        <taxon>Metazoa</taxon>
        <taxon>Chordata</taxon>
        <taxon>Tunicata</taxon>
        <taxon>Appendicularia</taxon>
        <taxon>Copelata</taxon>
        <taxon>Oikopleuridae</taxon>
        <taxon>Oikopleura</taxon>
    </lineage>
</organism>
<dbReference type="Gene3D" id="3.30.200.20">
    <property type="entry name" value="Phosphorylase Kinase, domain 1"/>
    <property type="match status" value="1"/>
</dbReference>
<dbReference type="PANTHER" id="PTHR24056">
    <property type="entry name" value="CELL DIVISION PROTEIN KINASE"/>
    <property type="match status" value="1"/>
</dbReference>
<dbReference type="CDD" id="cd07829">
    <property type="entry name" value="STKc_CDK_like"/>
    <property type="match status" value="1"/>
</dbReference>
<evidence type="ECO:0000256" key="6">
    <source>
        <dbReference type="ARBA" id="ARBA00022777"/>
    </source>
</evidence>
<sequence>MRPFNPSSRKKQPEEKGQFVIFFFFYPMPSESQDVRNYKRLEKIGEGTYGVVYKAIFKPTQQLVALKKIKLEGETEGVPATSVREICTLKELNHPNVVELIDVILEKTRVYLVFEFLYCDLRKYMNDQSKDGKRIDKALITSYSFQLCQALDFCHSRRIIHRDLKPQNLLIDKNGLIKIADFGLARAFKIPFRPVTNEVMTMWYRAPEILLAKEIYACPVDCWSLGAIIGEMLTNVAVFPGDSEIDQLFKIFRVLGTPNESIWPGVSELKEFSLNFPIFPKGEIPNPDRFDIPSKARDLVLKMLTYDPVKRMTTAQALCHPYFDRLEKSIFPSKEYPAVPAFDQKSSKANAIRGLQLVN</sequence>
<feature type="domain" description="Protein kinase" evidence="12">
    <location>
        <begin position="38"/>
        <end position="323"/>
    </location>
</feature>
<dbReference type="InterPro" id="IPR008271">
    <property type="entry name" value="Ser/Thr_kinase_AS"/>
</dbReference>
<keyword evidence="4" id="KW-0808">Transferase</keyword>
<comment type="similarity">
    <text evidence="1">Belongs to the protein kinase superfamily. CMGC Ser/Thr protein kinase family. CDC2/CDKX subfamily.</text>
</comment>
<evidence type="ECO:0000256" key="2">
    <source>
        <dbReference type="ARBA" id="ARBA00012425"/>
    </source>
</evidence>
<keyword evidence="7 10" id="KW-0067">ATP-binding</keyword>
<evidence type="ECO:0000256" key="1">
    <source>
        <dbReference type="ARBA" id="ARBA00006485"/>
    </source>
</evidence>
<dbReference type="Gene3D" id="1.10.510.10">
    <property type="entry name" value="Transferase(Phosphotransferase) domain 1"/>
    <property type="match status" value="1"/>
</dbReference>
<dbReference type="AlphaFoldDB" id="E4WXU1"/>